<dbReference type="STRING" id="739143.SAMN05216297_104264"/>
<reference evidence="3" key="1">
    <citation type="submission" date="2016-10" db="EMBL/GenBank/DDBJ databases">
        <authorList>
            <person name="Varghese N."/>
            <person name="Submissions S."/>
        </authorList>
    </citation>
    <scope>NUCLEOTIDE SEQUENCE [LARGE SCALE GENOMIC DNA]</scope>
    <source>
        <strain evidence="3">CGMCC 1.10370</strain>
    </source>
</reference>
<feature type="transmembrane region" description="Helical" evidence="1">
    <location>
        <begin position="26"/>
        <end position="46"/>
    </location>
</feature>
<dbReference type="Proteomes" id="UP000199672">
    <property type="component" value="Unassembled WGS sequence"/>
</dbReference>
<accession>A0A1I1PN40</accession>
<keyword evidence="1" id="KW-0812">Transmembrane</keyword>
<protein>
    <submittedName>
        <fullName evidence="2">Uncharacterized protein</fullName>
    </submittedName>
</protein>
<evidence type="ECO:0000313" key="3">
    <source>
        <dbReference type="Proteomes" id="UP000199672"/>
    </source>
</evidence>
<dbReference type="EMBL" id="FOMH01000004">
    <property type="protein sequence ID" value="SFD11142.1"/>
    <property type="molecule type" value="Genomic_DNA"/>
</dbReference>
<dbReference type="RefSeq" id="WP_091492699.1">
    <property type="nucleotide sequence ID" value="NZ_FOMH01000004.1"/>
</dbReference>
<organism evidence="2 3">
    <name type="scientific">Flavobacterium phragmitis</name>
    <dbReference type="NCBI Taxonomy" id="739143"/>
    <lineage>
        <taxon>Bacteria</taxon>
        <taxon>Pseudomonadati</taxon>
        <taxon>Bacteroidota</taxon>
        <taxon>Flavobacteriia</taxon>
        <taxon>Flavobacteriales</taxon>
        <taxon>Flavobacteriaceae</taxon>
        <taxon>Flavobacterium</taxon>
    </lineage>
</organism>
<keyword evidence="3" id="KW-1185">Reference proteome</keyword>
<evidence type="ECO:0000313" key="2">
    <source>
        <dbReference type="EMBL" id="SFD11142.1"/>
    </source>
</evidence>
<gene>
    <name evidence="2" type="ORF">SAMN05216297_104264</name>
</gene>
<dbReference type="OrthoDB" id="1377105at2"/>
<name>A0A1I1PN40_9FLAO</name>
<proteinExistence type="predicted"/>
<keyword evidence="1" id="KW-0472">Membrane</keyword>
<keyword evidence="1" id="KW-1133">Transmembrane helix</keyword>
<sequence length="181" mass="21136">MPHYYNFTASANHISYDPYWYVKLNLPLNSFLVICFLTLGLIYFYAYDSKNGIMIAILVSIIFLLNCIYRLKIKHRTTFLFDKIDNKFYKITPFGKKEIAALNTILNITTKSGAHTYCYILTSKTGSSIKRYYLTNNIRNENQNNPEVRFLEMEIIPQLELFLNLDKELLIALDSKDISSI</sequence>
<feature type="transmembrane region" description="Helical" evidence="1">
    <location>
        <begin position="52"/>
        <end position="71"/>
    </location>
</feature>
<evidence type="ECO:0000256" key="1">
    <source>
        <dbReference type="SAM" id="Phobius"/>
    </source>
</evidence>
<dbReference type="AlphaFoldDB" id="A0A1I1PN40"/>